<keyword evidence="4" id="KW-1185">Reference proteome</keyword>
<evidence type="ECO:0000256" key="1">
    <source>
        <dbReference type="ARBA" id="ARBA00006803"/>
    </source>
</evidence>
<evidence type="ECO:0000313" key="3">
    <source>
        <dbReference type="EnsemblMetazoa" id="PPA41799.1"/>
    </source>
</evidence>
<sequence>MAFPLMTHVNSSRRAITPSIFLSMLSLEVVKLSLMYCYFWLFQLLLTHLQMQLYLTALTDNIRVLRALQQFSSQYTVNQLFQVRENLRYTAAFIASTIPVVVLSFGFFGVFFFAPSSWEQERYICVALVDFCISIYAPAFFFIEVRGMREYHRQIYQIRPFLIIANLLGWEFKHFLSNDGTVEQPTKVEETRTYFEDLSRTCNRTCSGDFCYRAERNISSHIRIDIFETTIIMDCFDFPLQQLNLGCRRNMKGSVLCVCDTDFCNEEESINIVSLPIVNCLKGIAPEGIADNSTMETCRAHYCITDYIPMISPNARGTSTFYNCQDDSVMRAPLLAQFDVFVQAYAFYLPAQMCVKFQSKEAYLEELCTCPYLRNCSTSTKYPRRSGLPLDERKDGFISCAMLYDQEGMKVCTGHICYMKKNLWFAADTQYGCLTYGEGYDQRRLRLGTHQLNNYNYFLCAEKMCNMRSDSVKLFEGLPTPVHRNQSNCDCPLPTVGVSVSSTNLSLILGISIPAAAIIIVAAALAVCRVISGKWLFGCAKRGRRATVTTVASSIVDSKYKNGVPTYDTYELKPKSSSAFDFRIIFDLLLLSALPVIACAVVNAVVVHPNFRIISILTILHYAFGVMARFVIIFYEIYDLPVSSQQLYHNPVTDYCSENDWLIFTADILRDHMLGYFISLFGVMSFERYIATRYWKWYEGRHSNTLWIVVITELLGSGPNYYPHEINFVVYGFVVFFSAILYLIALTDNNRVRRSLQNFTSPYTVNQLFQVKENLRFIAVFIGSTMPVVFLSFGLFGIFFFAPSTWEFERYISIALVDFCISIYMPAFFYISVRGMREYHQEIYKVRAFNRLATFLGWKPPYIEPTIVHATKCEVTHAHFGELMRSWA</sequence>
<accession>A0A8R1YZJ6</accession>
<dbReference type="GO" id="GO:0016020">
    <property type="term" value="C:membrane"/>
    <property type="evidence" value="ECO:0007669"/>
    <property type="project" value="InterPro"/>
</dbReference>
<evidence type="ECO:0000259" key="2">
    <source>
        <dbReference type="Pfam" id="PF24602"/>
    </source>
</evidence>
<comment type="similarity">
    <text evidence="1">Belongs to the nematode receptor-like protein sre family.</text>
</comment>
<dbReference type="PANTHER" id="PTHR37433">
    <property type="entry name" value="PROTEIN CBG25136-RELATED"/>
    <property type="match status" value="1"/>
</dbReference>
<feature type="domain" description="DUF7622" evidence="2">
    <location>
        <begin position="405"/>
        <end position="468"/>
    </location>
</feature>
<dbReference type="GO" id="GO:0007606">
    <property type="term" value="P:sensory perception of chemical stimulus"/>
    <property type="evidence" value="ECO:0007669"/>
    <property type="project" value="InterPro"/>
</dbReference>
<dbReference type="InterPro" id="IPR056039">
    <property type="entry name" value="DUF7622"/>
</dbReference>
<dbReference type="EnsemblMetazoa" id="PPA41799.1">
    <property type="protein sequence ID" value="PPA41799.1"/>
    <property type="gene ID" value="WBGene00280168"/>
</dbReference>
<dbReference type="Pfam" id="PF24602">
    <property type="entry name" value="DUF7622"/>
    <property type="match status" value="1"/>
</dbReference>
<evidence type="ECO:0000313" key="4">
    <source>
        <dbReference type="Proteomes" id="UP000005239"/>
    </source>
</evidence>
<dbReference type="Pfam" id="PF03125">
    <property type="entry name" value="Sre"/>
    <property type="match status" value="2"/>
</dbReference>
<reference evidence="3" key="2">
    <citation type="submission" date="2022-06" db="UniProtKB">
        <authorList>
            <consortium name="EnsemblMetazoa"/>
        </authorList>
    </citation>
    <scope>IDENTIFICATION</scope>
    <source>
        <strain evidence="3">PS312</strain>
    </source>
</reference>
<gene>
    <name evidence="3" type="primary">WBGene00280168</name>
</gene>
<organism evidence="3 4">
    <name type="scientific">Pristionchus pacificus</name>
    <name type="common">Parasitic nematode worm</name>
    <dbReference type="NCBI Taxonomy" id="54126"/>
    <lineage>
        <taxon>Eukaryota</taxon>
        <taxon>Metazoa</taxon>
        <taxon>Ecdysozoa</taxon>
        <taxon>Nematoda</taxon>
        <taxon>Chromadorea</taxon>
        <taxon>Rhabditida</taxon>
        <taxon>Rhabditina</taxon>
        <taxon>Diplogasteromorpha</taxon>
        <taxon>Diplogasteroidea</taxon>
        <taxon>Neodiplogasteridae</taxon>
        <taxon>Pristionchus</taxon>
    </lineage>
</organism>
<name>A0A2A6CMM4_PRIPA</name>
<dbReference type="InterPro" id="IPR004151">
    <property type="entry name" value="7TM_GPCR_serpentine_rcpt_Sre"/>
</dbReference>
<dbReference type="Proteomes" id="UP000005239">
    <property type="component" value="Unassembled WGS sequence"/>
</dbReference>
<accession>A0A2A6CMM4</accession>
<reference evidence="4" key="1">
    <citation type="journal article" date="2008" name="Nat. Genet.">
        <title>The Pristionchus pacificus genome provides a unique perspective on nematode lifestyle and parasitism.</title>
        <authorList>
            <person name="Dieterich C."/>
            <person name="Clifton S.W."/>
            <person name="Schuster L.N."/>
            <person name="Chinwalla A."/>
            <person name="Delehaunty K."/>
            <person name="Dinkelacker I."/>
            <person name="Fulton L."/>
            <person name="Fulton R."/>
            <person name="Godfrey J."/>
            <person name="Minx P."/>
            <person name="Mitreva M."/>
            <person name="Roeseler W."/>
            <person name="Tian H."/>
            <person name="Witte H."/>
            <person name="Yang S.P."/>
            <person name="Wilson R.K."/>
            <person name="Sommer R.J."/>
        </authorList>
    </citation>
    <scope>NUCLEOTIDE SEQUENCE [LARGE SCALE GENOMIC DNA]</scope>
    <source>
        <strain evidence="4">PS312</strain>
    </source>
</reference>
<protein>
    <submittedName>
        <fullName evidence="3">G protein-coupled receptor</fullName>
    </submittedName>
</protein>
<proteinExistence type="inferred from homology"/>
<dbReference type="PANTHER" id="PTHR37433:SF5">
    <property type="entry name" value="DUF753 DOMAIN-CONTAINING PROTEIN-RELATED"/>
    <property type="match status" value="1"/>
</dbReference>
<dbReference type="AlphaFoldDB" id="A0A2A6CMM4"/>